<keyword evidence="5 9" id="KW-0808">Transferase</keyword>
<evidence type="ECO:0000256" key="8">
    <source>
        <dbReference type="ARBA" id="ARBA00048810"/>
    </source>
</evidence>
<evidence type="ECO:0000256" key="1">
    <source>
        <dbReference type="ARBA" id="ARBA00004496"/>
    </source>
</evidence>
<accession>A0A3E2BJI8</accession>
<dbReference type="InterPro" id="IPR004731">
    <property type="entry name" value="Transaldolase_3B/F6P_aldolase"/>
</dbReference>
<dbReference type="InterPro" id="IPR001585">
    <property type="entry name" value="TAL/FSA"/>
</dbReference>
<dbReference type="GO" id="GO:0004801">
    <property type="term" value="F:transaldolase activity"/>
    <property type="evidence" value="ECO:0007669"/>
    <property type="project" value="UniProtKB-UniRule"/>
</dbReference>
<dbReference type="Proteomes" id="UP000257323">
    <property type="component" value="Unassembled WGS sequence"/>
</dbReference>
<evidence type="ECO:0000256" key="6">
    <source>
        <dbReference type="ARBA" id="ARBA00023126"/>
    </source>
</evidence>
<dbReference type="Pfam" id="PF00923">
    <property type="entry name" value="TAL_FSA"/>
    <property type="match status" value="1"/>
</dbReference>
<comment type="similarity">
    <text evidence="3 9">Belongs to the transaldolase family. Type 3B subfamily.</text>
</comment>
<dbReference type="PANTHER" id="PTHR10683">
    <property type="entry name" value="TRANSALDOLASE"/>
    <property type="match status" value="1"/>
</dbReference>
<dbReference type="Gene3D" id="3.20.20.70">
    <property type="entry name" value="Aldolase class I"/>
    <property type="match status" value="1"/>
</dbReference>
<dbReference type="GO" id="GO:0005737">
    <property type="term" value="C:cytoplasm"/>
    <property type="evidence" value="ECO:0007669"/>
    <property type="project" value="UniProtKB-SubCell"/>
</dbReference>
<dbReference type="HAMAP" id="MF_00494">
    <property type="entry name" value="Transaldolase_3b"/>
    <property type="match status" value="1"/>
</dbReference>
<evidence type="ECO:0000256" key="5">
    <source>
        <dbReference type="ARBA" id="ARBA00022679"/>
    </source>
</evidence>
<dbReference type="FunFam" id="3.20.20.70:FF:000018">
    <property type="entry name" value="Probable transaldolase"/>
    <property type="match status" value="1"/>
</dbReference>
<sequence length="215" mass="23368">MKLFLDTANLREIEEVASWGILDGVTTNPTLCSKESVPFETLIKKICSLVSGPVSVECVSTRAEEIVPEARKLNGLAPNIAVKIPVNLEGLKATRILSSEGIKVNMTLVFSPSQALLAAKAGAAFVSPFIGRLDDISHHGMELVEQILTIYENYNFETEVIVASVRHPGHVVEAALLGAHIATVPYSVMEKLVKHPLTDIGIDRFLQDWKKVAGK</sequence>
<dbReference type="SUPFAM" id="SSF51569">
    <property type="entry name" value="Aldolase"/>
    <property type="match status" value="1"/>
</dbReference>
<comment type="catalytic activity">
    <reaction evidence="8 9">
        <text>D-sedoheptulose 7-phosphate + D-glyceraldehyde 3-phosphate = D-erythrose 4-phosphate + beta-D-fructose 6-phosphate</text>
        <dbReference type="Rhea" id="RHEA:17053"/>
        <dbReference type="ChEBI" id="CHEBI:16897"/>
        <dbReference type="ChEBI" id="CHEBI:57483"/>
        <dbReference type="ChEBI" id="CHEBI:57634"/>
        <dbReference type="ChEBI" id="CHEBI:59776"/>
        <dbReference type="EC" id="2.2.1.2"/>
    </reaction>
</comment>
<evidence type="ECO:0000313" key="10">
    <source>
        <dbReference type="EMBL" id="RFT14911.1"/>
    </source>
</evidence>
<keyword evidence="7 9" id="KW-0704">Schiff base</keyword>
<feature type="active site" description="Schiff-base intermediate with substrate" evidence="9">
    <location>
        <position position="83"/>
    </location>
</feature>
<comment type="caution">
    <text evidence="10">The sequence shown here is derived from an EMBL/GenBank/DDBJ whole genome shotgun (WGS) entry which is preliminary data.</text>
</comment>
<gene>
    <name evidence="9" type="primary">tal</name>
    <name evidence="10" type="ORF">OP8BY_1421</name>
</gene>
<evidence type="ECO:0000256" key="7">
    <source>
        <dbReference type="ARBA" id="ARBA00023270"/>
    </source>
</evidence>
<evidence type="ECO:0000256" key="3">
    <source>
        <dbReference type="ARBA" id="ARBA00005740"/>
    </source>
</evidence>
<dbReference type="EMBL" id="QUAH01000016">
    <property type="protein sequence ID" value="RFT14911.1"/>
    <property type="molecule type" value="Genomic_DNA"/>
</dbReference>
<comment type="function">
    <text evidence="9">Transaldolase is important for the balance of metabolites in the pentose-phosphate pathway.</text>
</comment>
<evidence type="ECO:0000256" key="9">
    <source>
        <dbReference type="HAMAP-Rule" id="MF_00494"/>
    </source>
</evidence>
<dbReference type="GO" id="GO:0005975">
    <property type="term" value="P:carbohydrate metabolic process"/>
    <property type="evidence" value="ECO:0007669"/>
    <property type="project" value="InterPro"/>
</dbReference>
<dbReference type="InterPro" id="IPR013785">
    <property type="entry name" value="Aldolase_TIM"/>
</dbReference>
<dbReference type="UniPathway" id="UPA00115">
    <property type="reaction ID" value="UER00414"/>
</dbReference>
<evidence type="ECO:0000313" key="11">
    <source>
        <dbReference type="Proteomes" id="UP000257323"/>
    </source>
</evidence>
<proteinExistence type="inferred from homology"/>
<dbReference type="PANTHER" id="PTHR10683:SF40">
    <property type="entry name" value="FRUCTOSE-6-PHOSPHATE ALDOLASE 1-RELATED"/>
    <property type="match status" value="1"/>
</dbReference>
<dbReference type="CDD" id="cd00956">
    <property type="entry name" value="Transaldolase_FSA"/>
    <property type="match status" value="1"/>
</dbReference>
<evidence type="ECO:0000256" key="4">
    <source>
        <dbReference type="ARBA" id="ARBA00022490"/>
    </source>
</evidence>
<keyword evidence="4 9" id="KW-0963">Cytoplasm</keyword>
<dbReference type="NCBIfam" id="TIGR00875">
    <property type="entry name" value="fsa_talC_mipB"/>
    <property type="match status" value="1"/>
</dbReference>
<dbReference type="GO" id="GO:0016832">
    <property type="term" value="F:aldehyde-lyase activity"/>
    <property type="evidence" value="ECO:0007669"/>
    <property type="project" value="InterPro"/>
</dbReference>
<name>A0A3E2BJI8_9BACT</name>
<dbReference type="InterPro" id="IPR022999">
    <property type="entry name" value="Transaldolase_3B"/>
</dbReference>
<comment type="subcellular location">
    <subcellularLocation>
        <location evidence="1 9">Cytoplasm</location>
    </subcellularLocation>
</comment>
<keyword evidence="6 9" id="KW-0570">Pentose shunt</keyword>
<protein>
    <recommendedName>
        <fullName evidence="9">Probable transaldolase</fullName>
        <ecNumber evidence="9">2.2.1.2</ecNumber>
    </recommendedName>
</protein>
<organism evidence="10 11">
    <name type="scientific">Candidatus Saccharicenans subterraneus</name>
    <dbReference type="NCBI Taxonomy" id="2508984"/>
    <lineage>
        <taxon>Bacteria</taxon>
        <taxon>Candidatus Aminicenantota</taxon>
        <taxon>Candidatus Aminicenantia</taxon>
        <taxon>Candidatus Aminicenantales</taxon>
        <taxon>Candidatus Saccharicenantaceae</taxon>
        <taxon>Candidatus Saccharicenans</taxon>
    </lineage>
</organism>
<dbReference type="GO" id="GO:0006098">
    <property type="term" value="P:pentose-phosphate shunt"/>
    <property type="evidence" value="ECO:0007669"/>
    <property type="project" value="UniProtKB-UniRule"/>
</dbReference>
<dbReference type="EC" id="2.2.1.2" evidence="9"/>
<comment type="pathway">
    <text evidence="2 9">Carbohydrate degradation; pentose phosphate pathway; D-glyceraldehyde 3-phosphate and beta-D-fructose 6-phosphate from D-ribose 5-phosphate and D-xylulose 5-phosphate (non-oxidative stage): step 2/3.</text>
</comment>
<reference evidence="10 11" key="1">
    <citation type="submission" date="2018-08" db="EMBL/GenBank/DDBJ databases">
        <title>Genome analysis of the thermophilic bacterium of the candidate phylum Aminicenantes from deep subsurface aquifer revealed its physiology and ecological role.</title>
        <authorList>
            <person name="Kadnikov V.V."/>
            <person name="Mardanov A.V."/>
            <person name="Beletsky A.V."/>
            <person name="Karnachuk O.V."/>
            <person name="Ravin N.V."/>
        </authorList>
    </citation>
    <scope>NUCLEOTIDE SEQUENCE [LARGE SCALE GENOMIC DNA]</scope>
    <source>
        <strain evidence="10">BY38</strain>
    </source>
</reference>
<evidence type="ECO:0000256" key="2">
    <source>
        <dbReference type="ARBA" id="ARBA00004857"/>
    </source>
</evidence>
<dbReference type="InterPro" id="IPR033919">
    <property type="entry name" value="TSA/FSA_arc/bac"/>
</dbReference>
<dbReference type="AlphaFoldDB" id="A0A3E2BJI8"/>